<dbReference type="PANTHER" id="PTHR28112:SF1">
    <property type="entry name" value="SRP-INDEPENDENT TARGETING PROTEIN 3"/>
    <property type="match status" value="1"/>
</dbReference>
<dbReference type="GO" id="GO:0045047">
    <property type="term" value="P:protein targeting to ER"/>
    <property type="evidence" value="ECO:0007669"/>
    <property type="project" value="InterPro"/>
</dbReference>
<protein>
    <submittedName>
        <fullName evidence="3">SRP-independent targeting protein 3-like</fullName>
    </submittedName>
</protein>
<feature type="region of interest" description="Disordered" evidence="1">
    <location>
        <begin position="198"/>
        <end position="234"/>
    </location>
</feature>
<sequence length="234" mass="26606">MARSKSIWERVQSSPMTRNMATLAGITFIKSIFDFEEPMQLLGLRLISLVAHLCLYGTLAYFYYKSKNAETSDKVIYVRPSQLESQMSSPLRDQSDPDEKKPMTQFEYDCVKLQDVAQQMSMTTLIVVGMHFYFGYAIPLLMTILVQARMVYATPFFKIFIQGKDEKVYRELRRPWAPPKVGGIQKMMQDSLSRRYTDLQKELEADGQDPSAPTSGAPAAKGSRAKRRSAAARS</sequence>
<evidence type="ECO:0000256" key="2">
    <source>
        <dbReference type="SAM" id="Phobius"/>
    </source>
</evidence>
<evidence type="ECO:0000256" key="1">
    <source>
        <dbReference type="SAM" id="MobiDB-lite"/>
    </source>
</evidence>
<dbReference type="AlphaFoldDB" id="A0A2R5GIQ3"/>
<dbReference type="EMBL" id="BEYU01000061">
    <property type="protein sequence ID" value="GBG29608.1"/>
    <property type="molecule type" value="Genomic_DNA"/>
</dbReference>
<accession>A0A2R5GIQ3</accession>
<dbReference type="InParanoid" id="A0A2R5GIQ3"/>
<dbReference type="InterPro" id="IPR012098">
    <property type="entry name" value="SND3_fun"/>
</dbReference>
<keyword evidence="2" id="KW-0472">Membrane</keyword>
<dbReference type="PANTHER" id="PTHR28112">
    <property type="entry name" value="SRP-INDEPENDENT TARGETING PROTEIN 3"/>
    <property type="match status" value="1"/>
</dbReference>
<dbReference type="GO" id="GO:0005783">
    <property type="term" value="C:endoplasmic reticulum"/>
    <property type="evidence" value="ECO:0007669"/>
    <property type="project" value="InterPro"/>
</dbReference>
<dbReference type="Pfam" id="PF10032">
    <property type="entry name" value="Pho88"/>
    <property type="match status" value="1"/>
</dbReference>
<name>A0A2R5GIQ3_9STRA</name>
<feature type="transmembrane region" description="Helical" evidence="2">
    <location>
        <begin position="122"/>
        <end position="146"/>
    </location>
</feature>
<organism evidence="3 4">
    <name type="scientific">Hondaea fermentalgiana</name>
    <dbReference type="NCBI Taxonomy" id="2315210"/>
    <lineage>
        <taxon>Eukaryota</taxon>
        <taxon>Sar</taxon>
        <taxon>Stramenopiles</taxon>
        <taxon>Bigyra</taxon>
        <taxon>Labyrinthulomycetes</taxon>
        <taxon>Thraustochytrida</taxon>
        <taxon>Thraustochytriidae</taxon>
        <taxon>Hondaea</taxon>
    </lineage>
</organism>
<keyword evidence="2" id="KW-0812">Transmembrane</keyword>
<keyword evidence="4" id="KW-1185">Reference proteome</keyword>
<dbReference type="Proteomes" id="UP000241890">
    <property type="component" value="Unassembled WGS sequence"/>
</dbReference>
<proteinExistence type="predicted"/>
<evidence type="ECO:0000313" key="4">
    <source>
        <dbReference type="Proteomes" id="UP000241890"/>
    </source>
</evidence>
<dbReference type="GO" id="GO:0005739">
    <property type="term" value="C:mitochondrion"/>
    <property type="evidence" value="ECO:0007669"/>
    <property type="project" value="TreeGrafter"/>
</dbReference>
<reference evidence="3 4" key="1">
    <citation type="submission" date="2017-12" db="EMBL/GenBank/DDBJ databases">
        <title>Sequencing, de novo assembly and annotation of complete genome of a new Thraustochytrid species, strain FCC1311.</title>
        <authorList>
            <person name="Sedici K."/>
            <person name="Godart F."/>
            <person name="Aiese Cigliano R."/>
            <person name="Sanseverino W."/>
            <person name="Barakat M."/>
            <person name="Ortet P."/>
            <person name="Marechal E."/>
            <person name="Cagnac O."/>
            <person name="Amato A."/>
        </authorList>
    </citation>
    <scope>NUCLEOTIDE SEQUENCE [LARGE SCALE GENOMIC DNA]</scope>
</reference>
<evidence type="ECO:0000313" key="3">
    <source>
        <dbReference type="EMBL" id="GBG29608.1"/>
    </source>
</evidence>
<keyword evidence="2" id="KW-1133">Transmembrane helix</keyword>
<comment type="caution">
    <text evidence="3">The sequence shown here is derived from an EMBL/GenBank/DDBJ whole genome shotgun (WGS) entry which is preliminary data.</text>
</comment>
<gene>
    <name evidence="3" type="ORF">FCC1311_058292</name>
</gene>
<feature type="transmembrane region" description="Helical" evidence="2">
    <location>
        <begin position="44"/>
        <end position="64"/>
    </location>
</feature>
<feature type="compositionally biased region" description="Basic residues" evidence="1">
    <location>
        <begin position="223"/>
        <end position="234"/>
    </location>
</feature>